<dbReference type="GO" id="GO:0046872">
    <property type="term" value="F:metal ion binding"/>
    <property type="evidence" value="ECO:0007669"/>
    <property type="project" value="UniProtKB-KW"/>
</dbReference>
<evidence type="ECO:0000256" key="1">
    <source>
        <dbReference type="ARBA" id="ARBA00008276"/>
    </source>
</evidence>
<keyword evidence="6" id="KW-0460">Magnesium</keyword>
<comment type="pathway">
    <text evidence="7">Cofactor biosynthesis; tetrahydrofolylpolyglutamate biosynthesis.</text>
</comment>
<dbReference type="GO" id="GO:0006730">
    <property type="term" value="P:one-carbon metabolic process"/>
    <property type="evidence" value="ECO:0007669"/>
    <property type="project" value="UniProtKB-KW"/>
</dbReference>
<dbReference type="PANTHER" id="PTHR11136:SF0">
    <property type="entry name" value="DIHYDROFOLATE SYNTHETASE-RELATED"/>
    <property type="match status" value="1"/>
</dbReference>
<comment type="catalytic activity">
    <reaction evidence="7">
        <text>7,8-dihydropteroate + L-glutamate + ATP = 7,8-dihydrofolate + ADP + phosphate + H(+)</text>
        <dbReference type="Rhea" id="RHEA:23584"/>
        <dbReference type="ChEBI" id="CHEBI:15378"/>
        <dbReference type="ChEBI" id="CHEBI:17839"/>
        <dbReference type="ChEBI" id="CHEBI:29985"/>
        <dbReference type="ChEBI" id="CHEBI:30616"/>
        <dbReference type="ChEBI" id="CHEBI:43474"/>
        <dbReference type="ChEBI" id="CHEBI:57451"/>
        <dbReference type="ChEBI" id="CHEBI:456216"/>
        <dbReference type="EC" id="6.3.2.12"/>
    </reaction>
</comment>
<evidence type="ECO:0000256" key="2">
    <source>
        <dbReference type="ARBA" id="ARBA00022598"/>
    </source>
</evidence>
<dbReference type="InterPro" id="IPR018109">
    <property type="entry name" value="Folylpolyglutamate_synth_CS"/>
</dbReference>
<comment type="caution">
    <text evidence="8">The sequence shown here is derived from an EMBL/GenBank/DDBJ whole genome shotgun (WGS) entry which is preliminary data.</text>
</comment>
<protein>
    <recommendedName>
        <fullName evidence="7">Dihydrofolate synthetase</fullName>
        <ecNumber evidence="7">6.3.2.12</ecNumber>
    </recommendedName>
</protein>
<dbReference type="PANTHER" id="PTHR11136">
    <property type="entry name" value="FOLYLPOLYGLUTAMATE SYNTHASE-RELATED"/>
    <property type="match status" value="1"/>
</dbReference>
<evidence type="ECO:0000313" key="9">
    <source>
        <dbReference type="Proteomes" id="UP000572817"/>
    </source>
</evidence>
<dbReference type="Gene3D" id="3.40.1190.10">
    <property type="entry name" value="Mur-like, catalytic domain"/>
    <property type="match status" value="1"/>
</dbReference>
<evidence type="ECO:0000313" key="8">
    <source>
        <dbReference type="EMBL" id="KAF4313663.1"/>
    </source>
</evidence>
<dbReference type="UniPathway" id="UPA00850"/>
<evidence type="ECO:0000256" key="4">
    <source>
        <dbReference type="ARBA" id="ARBA00022741"/>
    </source>
</evidence>
<dbReference type="OrthoDB" id="5212574at2759"/>
<dbReference type="GO" id="GO:0004326">
    <property type="term" value="F:tetrahydrofolylpolyglutamate synthase activity"/>
    <property type="evidence" value="ECO:0007669"/>
    <property type="project" value="InterPro"/>
</dbReference>
<dbReference type="NCBIfam" id="TIGR01499">
    <property type="entry name" value="folC"/>
    <property type="match status" value="1"/>
</dbReference>
<accession>A0A8H4NAT0</accession>
<reference evidence="8" key="1">
    <citation type="submission" date="2020-04" db="EMBL/GenBank/DDBJ databases">
        <title>Genome Assembly and Annotation of Botryosphaeria dothidea sdau 11-99, a Latent Pathogen of Apple Fruit Ring Rot in China.</title>
        <authorList>
            <person name="Yu C."/>
            <person name="Diao Y."/>
            <person name="Lu Q."/>
            <person name="Zhao J."/>
            <person name="Cui S."/>
            <person name="Peng C."/>
            <person name="He B."/>
            <person name="Liu H."/>
        </authorList>
    </citation>
    <scope>NUCLEOTIDE SEQUENCE [LARGE SCALE GENOMIC DNA]</scope>
    <source>
        <strain evidence="8">Sdau11-99</strain>
    </source>
</reference>
<dbReference type="SUPFAM" id="SSF53623">
    <property type="entry name" value="MurD-like peptide ligases, catalytic domain"/>
    <property type="match status" value="1"/>
</dbReference>
<keyword evidence="4 7" id="KW-0547">Nucleotide-binding</keyword>
<dbReference type="PIRSF" id="PIRSF001563">
    <property type="entry name" value="Folylpolyglu_synth"/>
    <property type="match status" value="1"/>
</dbReference>
<dbReference type="GO" id="GO:0005739">
    <property type="term" value="C:mitochondrion"/>
    <property type="evidence" value="ECO:0007669"/>
    <property type="project" value="TreeGrafter"/>
</dbReference>
<dbReference type="InterPro" id="IPR001645">
    <property type="entry name" value="Folylpolyglutamate_synth"/>
</dbReference>
<gene>
    <name evidence="8" type="ORF">GTA08_BOTSDO00973</name>
</gene>
<keyword evidence="9" id="KW-1185">Reference proteome</keyword>
<dbReference type="Proteomes" id="UP000572817">
    <property type="component" value="Unassembled WGS sequence"/>
</dbReference>
<dbReference type="SUPFAM" id="SSF53244">
    <property type="entry name" value="MurD-like peptide ligases, peptide-binding domain"/>
    <property type="match status" value="1"/>
</dbReference>
<dbReference type="AlphaFoldDB" id="A0A8H4NAT0"/>
<dbReference type="EMBL" id="WWBZ02000001">
    <property type="protein sequence ID" value="KAF4313663.1"/>
    <property type="molecule type" value="Genomic_DNA"/>
</dbReference>
<evidence type="ECO:0000256" key="7">
    <source>
        <dbReference type="PIRNR" id="PIRNR001563"/>
    </source>
</evidence>
<evidence type="ECO:0000256" key="5">
    <source>
        <dbReference type="ARBA" id="ARBA00022840"/>
    </source>
</evidence>
<dbReference type="InterPro" id="IPR036565">
    <property type="entry name" value="Mur-like_cat_sf"/>
</dbReference>
<dbReference type="GO" id="GO:0005524">
    <property type="term" value="F:ATP binding"/>
    <property type="evidence" value="ECO:0007669"/>
    <property type="project" value="UniProtKB-KW"/>
</dbReference>
<keyword evidence="7" id="KW-0554">One-carbon metabolism</keyword>
<dbReference type="GO" id="GO:0008841">
    <property type="term" value="F:dihydrofolate synthase activity"/>
    <property type="evidence" value="ECO:0007669"/>
    <property type="project" value="UniProtKB-EC"/>
</dbReference>
<name>A0A8H4NAT0_9PEZI</name>
<comment type="similarity">
    <text evidence="1 7">Belongs to the folylpolyglutamate synthase family.</text>
</comment>
<dbReference type="Gene3D" id="3.90.190.20">
    <property type="entry name" value="Mur ligase, C-terminal domain"/>
    <property type="match status" value="1"/>
</dbReference>
<dbReference type="GO" id="GO:0005829">
    <property type="term" value="C:cytosol"/>
    <property type="evidence" value="ECO:0007669"/>
    <property type="project" value="TreeGrafter"/>
</dbReference>
<dbReference type="EC" id="6.3.2.12" evidence="7"/>
<evidence type="ECO:0000256" key="6">
    <source>
        <dbReference type="ARBA" id="ARBA00022842"/>
    </source>
</evidence>
<organism evidence="8 9">
    <name type="scientific">Botryosphaeria dothidea</name>
    <dbReference type="NCBI Taxonomy" id="55169"/>
    <lineage>
        <taxon>Eukaryota</taxon>
        <taxon>Fungi</taxon>
        <taxon>Dikarya</taxon>
        <taxon>Ascomycota</taxon>
        <taxon>Pezizomycotina</taxon>
        <taxon>Dothideomycetes</taxon>
        <taxon>Dothideomycetes incertae sedis</taxon>
        <taxon>Botryosphaeriales</taxon>
        <taxon>Botryosphaeriaceae</taxon>
        <taxon>Botryosphaeria</taxon>
    </lineage>
</organism>
<keyword evidence="2 7" id="KW-0436">Ligase</keyword>
<sequence>MPSSRGTAGALQVRTARRDPERVCLLLPVPPVHRPTAAEMIELGLARVGQLLKHTPLPWRAIHVAGTNGKGSICVAASAMLHRAGIAHGRFTSPHLIDRWDCISINEEPVTEPVFREVERLVQGRNEQEGINATEFELLAATAFELFTRAQIEIGVIETGMGGRLDATNVLQQPLVTVICKIGLDHQAFLGDTIEKIAFEKAGILKPGVPCVVEDTNRPSVIEVIQERAREISAGPVYMVHGLPEAPKSNPEYESFLKSKSFQPHEILNTACAHKATLLALEALGKKPDDELSLFTGLTDIKLPGRLQTLDLGRITERKGPAVLDGAHNVDSAEALGRFVESWRKKGDSPVVWVLSVSHGKALVEMLKPLLRDGDSVVAVEFGPVDGMPWVKATSAESVIAAAKETASLKQTVDCGSDVLAALKNGTQMASLEDREAPLVVAGSLYLVSDVLRLLKHG</sequence>
<keyword evidence="3" id="KW-0479">Metal-binding</keyword>
<dbReference type="PROSITE" id="PS01012">
    <property type="entry name" value="FOLYLPOLYGLU_SYNT_2"/>
    <property type="match status" value="1"/>
</dbReference>
<keyword evidence="5 7" id="KW-0067">ATP-binding</keyword>
<proteinExistence type="inferred from homology"/>
<evidence type="ECO:0000256" key="3">
    <source>
        <dbReference type="ARBA" id="ARBA00022723"/>
    </source>
</evidence>
<dbReference type="InterPro" id="IPR036615">
    <property type="entry name" value="Mur_ligase_C_dom_sf"/>
</dbReference>